<protein>
    <submittedName>
        <fullName evidence="1">Uncharacterized protein</fullName>
    </submittedName>
</protein>
<sequence>MPAVLAEAVVEVVPVVTLLLTAPTLPTTGRVTVATEFVRVWPVAEVHEIAD</sequence>
<evidence type="ECO:0000313" key="2">
    <source>
        <dbReference type="Proteomes" id="UP000030011"/>
    </source>
</evidence>
<gene>
    <name evidence="1" type="ORF">N803_03545</name>
</gene>
<evidence type="ECO:0000313" key="1">
    <source>
        <dbReference type="EMBL" id="KGN39639.1"/>
    </source>
</evidence>
<keyword evidence="2" id="KW-1185">Reference proteome</keyword>
<accession>A0A0A0JSF8</accession>
<dbReference type="EMBL" id="AVPK01000001">
    <property type="protein sequence ID" value="KGN39639.1"/>
    <property type="molecule type" value="Genomic_DNA"/>
</dbReference>
<organism evidence="1 2">
    <name type="scientific">Knoellia subterranea KCTC 19937</name>
    <dbReference type="NCBI Taxonomy" id="1385521"/>
    <lineage>
        <taxon>Bacteria</taxon>
        <taxon>Bacillati</taxon>
        <taxon>Actinomycetota</taxon>
        <taxon>Actinomycetes</taxon>
        <taxon>Micrococcales</taxon>
        <taxon>Intrasporangiaceae</taxon>
        <taxon>Knoellia</taxon>
    </lineage>
</organism>
<dbReference type="Proteomes" id="UP000030011">
    <property type="component" value="Unassembled WGS sequence"/>
</dbReference>
<reference evidence="1 2" key="1">
    <citation type="submission" date="2013-08" db="EMBL/GenBank/DDBJ databases">
        <title>The genome sequence of Knoellia subterranea.</title>
        <authorList>
            <person name="Zhu W."/>
            <person name="Wang G."/>
        </authorList>
    </citation>
    <scope>NUCLEOTIDE SEQUENCE [LARGE SCALE GENOMIC DNA]</scope>
    <source>
        <strain evidence="1 2">KCTC 19937</strain>
    </source>
</reference>
<proteinExistence type="predicted"/>
<dbReference type="STRING" id="1385521.N803_03545"/>
<name>A0A0A0JSF8_9MICO</name>
<dbReference type="AlphaFoldDB" id="A0A0A0JSF8"/>
<comment type="caution">
    <text evidence="1">The sequence shown here is derived from an EMBL/GenBank/DDBJ whole genome shotgun (WGS) entry which is preliminary data.</text>
</comment>